<dbReference type="EMBL" id="KV878346">
    <property type="protein sequence ID" value="OJJ45072.1"/>
    <property type="molecule type" value="Genomic_DNA"/>
</dbReference>
<evidence type="ECO:0000313" key="2">
    <source>
        <dbReference type="EMBL" id="OJJ45072.1"/>
    </source>
</evidence>
<organism evidence="2 3">
    <name type="scientific">Penicilliopsis zonata CBS 506.65</name>
    <dbReference type="NCBI Taxonomy" id="1073090"/>
    <lineage>
        <taxon>Eukaryota</taxon>
        <taxon>Fungi</taxon>
        <taxon>Dikarya</taxon>
        <taxon>Ascomycota</taxon>
        <taxon>Pezizomycotina</taxon>
        <taxon>Eurotiomycetes</taxon>
        <taxon>Eurotiomycetidae</taxon>
        <taxon>Eurotiales</taxon>
        <taxon>Aspergillaceae</taxon>
        <taxon>Penicilliopsis</taxon>
    </lineage>
</organism>
<dbReference type="Proteomes" id="UP000184188">
    <property type="component" value="Unassembled WGS sequence"/>
</dbReference>
<evidence type="ECO:0008006" key="4">
    <source>
        <dbReference type="Google" id="ProtNLM"/>
    </source>
</evidence>
<feature type="region of interest" description="Disordered" evidence="1">
    <location>
        <begin position="19"/>
        <end position="53"/>
    </location>
</feature>
<reference evidence="3" key="1">
    <citation type="journal article" date="2017" name="Genome Biol.">
        <title>Comparative genomics reveals high biological diversity and specific adaptations in the industrially and medically important fungal genus Aspergillus.</title>
        <authorList>
            <person name="de Vries R.P."/>
            <person name="Riley R."/>
            <person name="Wiebenga A."/>
            <person name="Aguilar-Osorio G."/>
            <person name="Amillis S."/>
            <person name="Uchima C.A."/>
            <person name="Anderluh G."/>
            <person name="Asadollahi M."/>
            <person name="Askin M."/>
            <person name="Barry K."/>
            <person name="Battaglia E."/>
            <person name="Bayram O."/>
            <person name="Benocci T."/>
            <person name="Braus-Stromeyer S.A."/>
            <person name="Caldana C."/>
            <person name="Canovas D."/>
            <person name="Cerqueira G.C."/>
            <person name="Chen F."/>
            <person name="Chen W."/>
            <person name="Choi C."/>
            <person name="Clum A."/>
            <person name="Dos Santos R.A."/>
            <person name="Damasio A.R."/>
            <person name="Diallinas G."/>
            <person name="Emri T."/>
            <person name="Fekete E."/>
            <person name="Flipphi M."/>
            <person name="Freyberg S."/>
            <person name="Gallo A."/>
            <person name="Gournas C."/>
            <person name="Habgood R."/>
            <person name="Hainaut M."/>
            <person name="Harispe M.L."/>
            <person name="Henrissat B."/>
            <person name="Hilden K.S."/>
            <person name="Hope R."/>
            <person name="Hossain A."/>
            <person name="Karabika E."/>
            <person name="Karaffa L."/>
            <person name="Karanyi Z."/>
            <person name="Krasevec N."/>
            <person name="Kuo A."/>
            <person name="Kusch H."/>
            <person name="LaButti K."/>
            <person name="Lagendijk E.L."/>
            <person name="Lapidus A."/>
            <person name="Levasseur A."/>
            <person name="Lindquist E."/>
            <person name="Lipzen A."/>
            <person name="Logrieco A.F."/>
            <person name="MacCabe A."/>
            <person name="Maekelae M.R."/>
            <person name="Malavazi I."/>
            <person name="Melin P."/>
            <person name="Meyer V."/>
            <person name="Mielnichuk N."/>
            <person name="Miskei M."/>
            <person name="Molnar A.P."/>
            <person name="Mule G."/>
            <person name="Ngan C.Y."/>
            <person name="Orejas M."/>
            <person name="Orosz E."/>
            <person name="Ouedraogo J.P."/>
            <person name="Overkamp K.M."/>
            <person name="Park H.-S."/>
            <person name="Perrone G."/>
            <person name="Piumi F."/>
            <person name="Punt P.J."/>
            <person name="Ram A.F."/>
            <person name="Ramon A."/>
            <person name="Rauscher S."/>
            <person name="Record E."/>
            <person name="Riano-Pachon D.M."/>
            <person name="Robert V."/>
            <person name="Roehrig J."/>
            <person name="Ruller R."/>
            <person name="Salamov A."/>
            <person name="Salih N.S."/>
            <person name="Samson R.A."/>
            <person name="Sandor E."/>
            <person name="Sanguinetti M."/>
            <person name="Schuetze T."/>
            <person name="Sepcic K."/>
            <person name="Shelest E."/>
            <person name="Sherlock G."/>
            <person name="Sophianopoulou V."/>
            <person name="Squina F.M."/>
            <person name="Sun H."/>
            <person name="Susca A."/>
            <person name="Todd R.B."/>
            <person name="Tsang A."/>
            <person name="Unkles S.E."/>
            <person name="van de Wiele N."/>
            <person name="van Rossen-Uffink D."/>
            <person name="Oliveira J.V."/>
            <person name="Vesth T.C."/>
            <person name="Visser J."/>
            <person name="Yu J.-H."/>
            <person name="Zhou M."/>
            <person name="Andersen M.R."/>
            <person name="Archer D.B."/>
            <person name="Baker S.E."/>
            <person name="Benoit I."/>
            <person name="Brakhage A.A."/>
            <person name="Braus G.H."/>
            <person name="Fischer R."/>
            <person name="Frisvad J.C."/>
            <person name="Goldman G.H."/>
            <person name="Houbraken J."/>
            <person name="Oakley B."/>
            <person name="Pocsi I."/>
            <person name="Scazzocchio C."/>
            <person name="Seiboth B."/>
            <person name="vanKuyk P.A."/>
            <person name="Wortman J."/>
            <person name="Dyer P.S."/>
            <person name="Grigoriev I.V."/>
        </authorList>
    </citation>
    <scope>NUCLEOTIDE SEQUENCE [LARGE SCALE GENOMIC DNA]</scope>
    <source>
        <strain evidence="3">CBS 506.65</strain>
    </source>
</reference>
<accession>A0A1L9SD67</accession>
<dbReference type="GeneID" id="34611464"/>
<protein>
    <recommendedName>
        <fullName evidence="4">Transcription factor domain-containing protein</fullName>
    </recommendedName>
</protein>
<dbReference type="AlphaFoldDB" id="A0A1L9SD67"/>
<gene>
    <name evidence="2" type="ORF">ASPZODRAFT_144378</name>
</gene>
<evidence type="ECO:0000256" key="1">
    <source>
        <dbReference type="SAM" id="MobiDB-lite"/>
    </source>
</evidence>
<keyword evidence="3" id="KW-1185">Reference proteome</keyword>
<proteinExistence type="predicted"/>
<dbReference type="RefSeq" id="XP_022579582.1">
    <property type="nucleotide sequence ID" value="XM_022724999.1"/>
</dbReference>
<sequence>MSPGPQIPILTWRVGAAPKKRAVWPTKRPEPKPPPSSDSIETDNEMGEGAPQKRLASLSTAFQLTGLHLSPSQAHAVYFSHESLGKQPPAVSVWFDLFGMPLSGPNNFILQGSLEHAQLSRSRCLMFLATAESALAAARGHESLAAVSAMACGYQSLQQEIATQGELTGSILSTLTFIACNDTVRGGLVHRTAYERVLVAHGGIEAVLHRFHSPMMHYGHLLICTVNDWRPADLTPWHHDLACALEAVATLAGAARDWSHVFQDVTVRGLLDTSPLVNLLQDPIHGADIGRDASPSGYLVALYILVTELWESRNFAGLASAQTLLRTLQASLMAYSIVNDGSHVTLTSSGFLTVLLQTLASQYQRPESRRRALDANECQIQLLLRAIRMLRLWAVLGSENRMALVQFFKNCLCQPGMTRSQPLDLEAFWDDSRMIKHTPVYISLNAFASAYAVQVGQTHWLQMPMDPVRNPGIEKRMDYAPLLLNV</sequence>
<dbReference type="VEuPathDB" id="FungiDB:ASPZODRAFT_144378"/>
<evidence type="ECO:0000313" key="3">
    <source>
        <dbReference type="Proteomes" id="UP000184188"/>
    </source>
</evidence>
<name>A0A1L9SD67_9EURO</name>